<dbReference type="KEGG" id="sals:SLNWT_0972"/>
<dbReference type="InterPro" id="IPR018060">
    <property type="entry name" value="HTH_AraC"/>
</dbReference>
<dbReference type="InterPro" id="IPR018062">
    <property type="entry name" value="HTH_AraC-typ_CS"/>
</dbReference>
<sequence>MPSDDMPDPAAPLPDSPPADALVVGRYDQRPGYAVHRAAGSRSWLLLWTEGGAGRVRQGAARLRAEAGDLVVLAPGVRQEYRVAEDAGGWHFWWVHCRIRPAARSWLAPHARGDGCHAVTGVAPAARPRIAEELRRVHADARWSGEGAPPPPVAAHHRAVPAVAAALPRAAELARNGVERVLLLTTSVTAEAEEGDPRVRRALTLLRADPAAPHTVASLAAAVALSPSRFAHLFTLHTGRSPMRALREARLRHAARLLESTALDIGQVAAASGFVSPFHFSRAFRAHYGVPPRQFRG</sequence>
<dbReference type="Gene3D" id="1.10.10.60">
    <property type="entry name" value="Homeodomain-like"/>
    <property type="match status" value="2"/>
</dbReference>
<organism evidence="7 8">
    <name type="scientific">Streptomyces albus (strain ATCC 21838 / DSM 41398 / FERM P-419 / JCM 4703 / NBRC 107858)</name>
    <dbReference type="NCBI Taxonomy" id="1081613"/>
    <lineage>
        <taxon>Bacteria</taxon>
        <taxon>Bacillati</taxon>
        <taxon>Actinomycetota</taxon>
        <taxon>Actinomycetes</taxon>
        <taxon>Kitasatosporales</taxon>
        <taxon>Streptomycetaceae</taxon>
        <taxon>Streptomyces</taxon>
    </lineage>
</organism>
<evidence type="ECO:0000256" key="4">
    <source>
        <dbReference type="ARBA" id="ARBA00023163"/>
    </source>
</evidence>
<dbReference type="GO" id="GO:0003700">
    <property type="term" value="F:DNA-binding transcription factor activity"/>
    <property type="evidence" value="ECO:0007669"/>
    <property type="project" value="InterPro"/>
</dbReference>
<evidence type="ECO:0000256" key="3">
    <source>
        <dbReference type="ARBA" id="ARBA00023159"/>
    </source>
</evidence>
<dbReference type="Proteomes" id="UP000031523">
    <property type="component" value="Chromosome"/>
</dbReference>
<dbReference type="InterPro" id="IPR050204">
    <property type="entry name" value="AraC_XylS_family_regulators"/>
</dbReference>
<dbReference type="AlphaFoldDB" id="A0A0B5EGV3"/>
<gene>
    <name evidence="7" type="ORF">SLNWT_0972</name>
</gene>
<evidence type="ECO:0000313" key="8">
    <source>
        <dbReference type="Proteomes" id="UP000031523"/>
    </source>
</evidence>
<protein>
    <submittedName>
        <fullName evidence="7">Arabinose operon regulatory protein</fullName>
    </submittedName>
</protein>
<dbReference type="SUPFAM" id="SSF46689">
    <property type="entry name" value="Homeodomain-like"/>
    <property type="match status" value="2"/>
</dbReference>
<dbReference type="InterPro" id="IPR020449">
    <property type="entry name" value="Tscrpt_reg_AraC-type_HTH"/>
</dbReference>
<dbReference type="SUPFAM" id="SSF51215">
    <property type="entry name" value="Regulatory protein AraC"/>
    <property type="match status" value="1"/>
</dbReference>
<feature type="region of interest" description="Disordered" evidence="5">
    <location>
        <begin position="1"/>
        <end position="21"/>
    </location>
</feature>
<dbReference type="InterPro" id="IPR003313">
    <property type="entry name" value="AraC-bd"/>
</dbReference>
<dbReference type="PRINTS" id="PR00032">
    <property type="entry name" value="HTHARAC"/>
</dbReference>
<dbReference type="PROSITE" id="PS01124">
    <property type="entry name" value="HTH_ARAC_FAMILY_2"/>
    <property type="match status" value="1"/>
</dbReference>
<evidence type="ECO:0000259" key="6">
    <source>
        <dbReference type="PROSITE" id="PS01124"/>
    </source>
</evidence>
<keyword evidence="4" id="KW-0804">Transcription</keyword>
<dbReference type="PROSITE" id="PS00041">
    <property type="entry name" value="HTH_ARAC_FAMILY_1"/>
    <property type="match status" value="1"/>
</dbReference>
<dbReference type="EMBL" id="CP010519">
    <property type="protein sequence ID" value="AJE81348.1"/>
    <property type="molecule type" value="Genomic_DNA"/>
</dbReference>
<evidence type="ECO:0000256" key="1">
    <source>
        <dbReference type="ARBA" id="ARBA00023015"/>
    </source>
</evidence>
<keyword evidence="3" id="KW-0010">Activator</keyword>
<dbReference type="Pfam" id="PF12833">
    <property type="entry name" value="HTH_18"/>
    <property type="match status" value="1"/>
</dbReference>
<dbReference type="InterPro" id="IPR009057">
    <property type="entry name" value="Homeodomain-like_sf"/>
</dbReference>
<feature type="domain" description="HTH araC/xylS-type" evidence="6">
    <location>
        <begin position="200"/>
        <end position="297"/>
    </location>
</feature>
<dbReference type="GO" id="GO:0043565">
    <property type="term" value="F:sequence-specific DNA binding"/>
    <property type="evidence" value="ECO:0007669"/>
    <property type="project" value="InterPro"/>
</dbReference>
<name>A0A0B5EGV3_STRA4</name>
<evidence type="ECO:0000256" key="5">
    <source>
        <dbReference type="SAM" id="MobiDB-lite"/>
    </source>
</evidence>
<accession>A0A0B5EGV3</accession>
<evidence type="ECO:0000313" key="7">
    <source>
        <dbReference type="EMBL" id="AJE81348.1"/>
    </source>
</evidence>
<dbReference type="PANTHER" id="PTHR46796:SF6">
    <property type="entry name" value="ARAC SUBFAMILY"/>
    <property type="match status" value="1"/>
</dbReference>
<dbReference type="InterPro" id="IPR037923">
    <property type="entry name" value="HTH-like"/>
</dbReference>
<dbReference type="Gene3D" id="2.60.120.280">
    <property type="entry name" value="Regulatory protein AraC"/>
    <property type="match status" value="1"/>
</dbReference>
<keyword evidence="1" id="KW-0805">Transcription regulation</keyword>
<keyword evidence="2" id="KW-0238">DNA-binding</keyword>
<proteinExistence type="predicted"/>
<keyword evidence="8" id="KW-1185">Reference proteome</keyword>
<dbReference type="Pfam" id="PF02311">
    <property type="entry name" value="AraC_binding"/>
    <property type="match status" value="1"/>
</dbReference>
<dbReference type="SMART" id="SM00342">
    <property type="entry name" value="HTH_ARAC"/>
    <property type="match status" value="1"/>
</dbReference>
<reference evidence="7 8" key="1">
    <citation type="submission" date="2015-01" db="EMBL/GenBank/DDBJ databases">
        <title>Enhanced salinomycin production by adjusting the supply of polyketide extender units in Streptomyce albus DSM 41398.</title>
        <authorList>
            <person name="Lu C."/>
        </authorList>
    </citation>
    <scope>NUCLEOTIDE SEQUENCE [LARGE SCALE GENOMIC DNA]</scope>
    <source>
        <strain evidence="8">ATCC 21838 / DSM 41398 / FERM P-419 / JCM 4703 / NBRC 107858</strain>
    </source>
</reference>
<evidence type="ECO:0000256" key="2">
    <source>
        <dbReference type="ARBA" id="ARBA00023125"/>
    </source>
</evidence>
<dbReference type="PANTHER" id="PTHR46796">
    <property type="entry name" value="HTH-TYPE TRANSCRIPTIONAL ACTIVATOR RHAS-RELATED"/>
    <property type="match status" value="1"/>
</dbReference>